<evidence type="ECO:0000313" key="4">
    <source>
        <dbReference type="Proteomes" id="UP000015001"/>
    </source>
</evidence>
<keyword evidence="4" id="KW-1185">Reference proteome</keyword>
<dbReference type="PATRIC" id="fig|1283301.3.peg.5174"/>
<feature type="transmembrane region" description="Helical" evidence="2">
    <location>
        <begin position="121"/>
        <end position="139"/>
    </location>
</feature>
<gene>
    <name evidence="3" type="ORF">STAFG_5204</name>
</gene>
<reference evidence="3 4" key="1">
    <citation type="submission" date="2013-02" db="EMBL/GenBank/DDBJ databases">
        <title>Draft Genome Sequence of Streptomyces afghaniensis, Which Produces Compounds of the Julimycin B-Complex.</title>
        <authorList>
            <person name="Gruening B.A."/>
            <person name="Praeg A."/>
            <person name="Erxleben A."/>
            <person name="Guenther S."/>
            <person name="Fiedler H.-P."/>
            <person name="Goodfellow M."/>
            <person name="Mueller M."/>
        </authorList>
    </citation>
    <scope>NUCLEOTIDE SEQUENCE [LARGE SCALE GENOMIC DNA]</scope>
    <source>
        <strain evidence="3 4">772</strain>
    </source>
</reference>
<organism evidence="3 4">
    <name type="scientific">Streptomyces afghaniensis 772</name>
    <dbReference type="NCBI Taxonomy" id="1283301"/>
    <lineage>
        <taxon>Bacteria</taxon>
        <taxon>Bacillati</taxon>
        <taxon>Actinomycetota</taxon>
        <taxon>Actinomycetes</taxon>
        <taxon>Kitasatosporales</taxon>
        <taxon>Streptomycetaceae</taxon>
        <taxon>Streptomyces</taxon>
    </lineage>
</organism>
<comment type="caution">
    <text evidence="3">The sequence shown here is derived from an EMBL/GenBank/DDBJ whole genome shotgun (WGS) entry which is preliminary data.</text>
</comment>
<dbReference type="AlphaFoldDB" id="S4ME45"/>
<proteinExistence type="predicted"/>
<evidence type="ECO:0000313" key="3">
    <source>
        <dbReference type="EMBL" id="EPJ37778.1"/>
    </source>
</evidence>
<dbReference type="Proteomes" id="UP000015001">
    <property type="component" value="Unassembled WGS sequence"/>
</dbReference>
<dbReference type="EMBL" id="AOPY01001485">
    <property type="protein sequence ID" value="EPJ37778.1"/>
    <property type="molecule type" value="Genomic_DNA"/>
</dbReference>
<feature type="transmembrane region" description="Helical" evidence="2">
    <location>
        <begin position="90"/>
        <end position="109"/>
    </location>
</feature>
<protein>
    <submittedName>
        <fullName evidence="3">Uncharacterized protein</fullName>
    </submittedName>
</protein>
<keyword evidence="2" id="KW-0812">Transmembrane</keyword>
<sequence length="156" mass="15933">MTPTARSTRWRRPGLAACLLQRSCSFRHDTSTNRPPAATVCRSLSRAARWRPVRPGSSQVGGDVARGAGGVGSSGLTSASGQDADGDRRIVVDAAGVVVLGACAGWSLITAAMHDGRPEGVLLAVLAVAAGYAAGRIAGRCCRSARPAPGPWRVSG</sequence>
<name>S4ME45_9ACTN</name>
<accession>S4ME45</accession>
<keyword evidence="2" id="KW-0472">Membrane</keyword>
<keyword evidence="2" id="KW-1133">Transmembrane helix</keyword>
<dbReference type="HOGENOM" id="CLU_1685513_0_0_11"/>
<evidence type="ECO:0000256" key="2">
    <source>
        <dbReference type="SAM" id="Phobius"/>
    </source>
</evidence>
<feature type="region of interest" description="Disordered" evidence="1">
    <location>
        <begin position="52"/>
        <end position="83"/>
    </location>
</feature>
<evidence type="ECO:0000256" key="1">
    <source>
        <dbReference type="SAM" id="MobiDB-lite"/>
    </source>
</evidence>